<accession>A0A067SV19</accession>
<organism evidence="2 3">
    <name type="scientific">Galerina marginata (strain CBS 339.88)</name>
    <dbReference type="NCBI Taxonomy" id="685588"/>
    <lineage>
        <taxon>Eukaryota</taxon>
        <taxon>Fungi</taxon>
        <taxon>Dikarya</taxon>
        <taxon>Basidiomycota</taxon>
        <taxon>Agaricomycotina</taxon>
        <taxon>Agaricomycetes</taxon>
        <taxon>Agaricomycetidae</taxon>
        <taxon>Agaricales</taxon>
        <taxon>Agaricineae</taxon>
        <taxon>Strophariaceae</taxon>
        <taxon>Galerina</taxon>
    </lineage>
</organism>
<dbReference type="HOGENOM" id="CLU_1578626_0_0_1"/>
<sequence length="169" mass="17867">MPRYARTRDRPSLAAATAVASSTSHNQPHRPPSSYDRRRLCQSPSTGVGPPPPTNSPNRPTPRHGSRPRTNGAISHGVCCQPPLSPTLRTTAPSSQPTSLIGYEMGNGPAARSGSRTSTRGTWVSTSRGGGVGLAAPALCLRGSRRRRRTGEQNGRVRPSSCPLPMLAQ</sequence>
<protein>
    <submittedName>
        <fullName evidence="2">Uncharacterized protein</fullName>
    </submittedName>
</protein>
<reference evidence="3" key="1">
    <citation type="journal article" date="2014" name="Proc. Natl. Acad. Sci. U.S.A.">
        <title>Extensive sampling of basidiomycete genomes demonstrates inadequacy of the white-rot/brown-rot paradigm for wood decay fungi.</title>
        <authorList>
            <person name="Riley R."/>
            <person name="Salamov A.A."/>
            <person name="Brown D.W."/>
            <person name="Nagy L.G."/>
            <person name="Floudas D."/>
            <person name="Held B.W."/>
            <person name="Levasseur A."/>
            <person name="Lombard V."/>
            <person name="Morin E."/>
            <person name="Otillar R."/>
            <person name="Lindquist E.A."/>
            <person name="Sun H."/>
            <person name="LaButti K.M."/>
            <person name="Schmutz J."/>
            <person name="Jabbour D."/>
            <person name="Luo H."/>
            <person name="Baker S.E."/>
            <person name="Pisabarro A.G."/>
            <person name="Walton J.D."/>
            <person name="Blanchette R.A."/>
            <person name="Henrissat B."/>
            <person name="Martin F."/>
            <person name="Cullen D."/>
            <person name="Hibbett D.S."/>
            <person name="Grigoriev I.V."/>
        </authorList>
    </citation>
    <scope>NUCLEOTIDE SEQUENCE [LARGE SCALE GENOMIC DNA]</scope>
    <source>
        <strain evidence="3">CBS 339.88</strain>
    </source>
</reference>
<evidence type="ECO:0000313" key="2">
    <source>
        <dbReference type="EMBL" id="KDR73897.1"/>
    </source>
</evidence>
<dbReference type="EMBL" id="KL142384">
    <property type="protein sequence ID" value="KDR73897.1"/>
    <property type="molecule type" value="Genomic_DNA"/>
</dbReference>
<keyword evidence="3" id="KW-1185">Reference proteome</keyword>
<evidence type="ECO:0000313" key="3">
    <source>
        <dbReference type="Proteomes" id="UP000027222"/>
    </source>
</evidence>
<feature type="compositionally biased region" description="Low complexity" evidence="1">
    <location>
        <begin position="12"/>
        <end position="24"/>
    </location>
</feature>
<proteinExistence type="predicted"/>
<evidence type="ECO:0000256" key="1">
    <source>
        <dbReference type="SAM" id="MobiDB-lite"/>
    </source>
</evidence>
<name>A0A067SV19_GALM3</name>
<dbReference type="Proteomes" id="UP000027222">
    <property type="component" value="Unassembled WGS sequence"/>
</dbReference>
<feature type="compositionally biased region" description="Polar residues" evidence="1">
    <location>
        <begin position="114"/>
        <end position="127"/>
    </location>
</feature>
<feature type="compositionally biased region" description="Polar residues" evidence="1">
    <location>
        <begin position="87"/>
        <end position="99"/>
    </location>
</feature>
<gene>
    <name evidence="2" type="ORF">GALMADRAFT_141667</name>
</gene>
<feature type="region of interest" description="Disordered" evidence="1">
    <location>
        <begin position="1"/>
        <end position="169"/>
    </location>
</feature>
<feature type="compositionally biased region" description="Basic and acidic residues" evidence="1">
    <location>
        <begin position="1"/>
        <end position="11"/>
    </location>
</feature>
<dbReference type="AlphaFoldDB" id="A0A067SV19"/>